<dbReference type="EMBL" id="CP042262">
    <property type="protein sequence ID" value="QDY70659.1"/>
    <property type="molecule type" value="Genomic_DNA"/>
</dbReference>
<proteinExistence type="inferred from homology"/>
<reference evidence="11 12" key="1">
    <citation type="submission" date="2019-07" db="EMBL/GenBank/DDBJ databases">
        <title>Litoreibacter alkalisoli sp. nov., isolated from saline-alkaline soil.</title>
        <authorList>
            <person name="Wang S."/>
            <person name="Xu L."/>
            <person name="Xing Y.-T."/>
            <person name="Sun J.-Q."/>
        </authorList>
    </citation>
    <scope>NUCLEOTIDE SEQUENCE [LARGE SCALE GENOMIC DNA]</scope>
    <source>
        <strain evidence="11 12">LN3S51</strain>
        <plasmid evidence="11 12">unnamed1</plasmid>
    </source>
</reference>
<evidence type="ECO:0000256" key="3">
    <source>
        <dbReference type="ARBA" id="ARBA00022475"/>
    </source>
</evidence>
<comment type="subunit">
    <text evidence="9">The complex comprises the extracytoplasmic solute receptor protein and the two transmembrane proteins.</text>
</comment>
<evidence type="ECO:0000256" key="6">
    <source>
        <dbReference type="ARBA" id="ARBA00022989"/>
    </source>
</evidence>
<name>A0A5B8I9N6_9RHOB</name>
<gene>
    <name evidence="11" type="ORF">FPZ52_13330</name>
</gene>
<evidence type="ECO:0000256" key="4">
    <source>
        <dbReference type="ARBA" id="ARBA00022519"/>
    </source>
</evidence>
<accession>A0A5B8I9N6</accession>
<keyword evidence="2 9" id="KW-0813">Transport</keyword>
<sequence>MQIVDRLTRVIVWLCRIGAGLAFALLMAAVLIQVVGRTAGSSPVWTEELTRFALLYLVAFGAGLSFRSGDMVNVDVISETLPGNLPWALRLVSAIATVGLCIYLLSSGWKFMTIGKMQTSPALGLPMNFAHFIVWLMLALLALFAGLRILGMLTRTEDGLPTKAEEL</sequence>
<dbReference type="GO" id="GO:0005886">
    <property type="term" value="C:plasma membrane"/>
    <property type="evidence" value="ECO:0007669"/>
    <property type="project" value="UniProtKB-SubCell"/>
</dbReference>
<geneLocation type="plasmid" evidence="11 12">
    <name>unnamed1</name>
</geneLocation>
<keyword evidence="11" id="KW-0614">Plasmid</keyword>
<dbReference type="PANTHER" id="PTHR35011">
    <property type="entry name" value="2,3-DIKETO-L-GULONATE TRAP TRANSPORTER SMALL PERMEASE PROTEIN YIAM"/>
    <property type="match status" value="1"/>
</dbReference>
<feature type="transmembrane region" description="Helical" evidence="9">
    <location>
        <begin position="87"/>
        <end position="109"/>
    </location>
</feature>
<keyword evidence="6 9" id="KW-1133">Transmembrane helix</keyword>
<dbReference type="Proteomes" id="UP000318483">
    <property type="component" value="Plasmid unnamed1"/>
</dbReference>
<protein>
    <recommendedName>
        <fullName evidence="9">TRAP transporter small permease protein</fullName>
    </recommendedName>
</protein>
<keyword evidence="3" id="KW-1003">Cell membrane</keyword>
<keyword evidence="5 9" id="KW-0812">Transmembrane</keyword>
<keyword evidence="7 9" id="KW-0472">Membrane</keyword>
<evidence type="ECO:0000313" key="12">
    <source>
        <dbReference type="Proteomes" id="UP000318483"/>
    </source>
</evidence>
<feature type="domain" description="Tripartite ATP-independent periplasmic transporters DctQ component" evidence="10">
    <location>
        <begin position="26"/>
        <end position="153"/>
    </location>
</feature>
<evidence type="ECO:0000256" key="1">
    <source>
        <dbReference type="ARBA" id="ARBA00004429"/>
    </source>
</evidence>
<evidence type="ECO:0000256" key="9">
    <source>
        <dbReference type="RuleBase" id="RU369079"/>
    </source>
</evidence>
<evidence type="ECO:0000256" key="5">
    <source>
        <dbReference type="ARBA" id="ARBA00022692"/>
    </source>
</evidence>
<evidence type="ECO:0000256" key="8">
    <source>
        <dbReference type="ARBA" id="ARBA00038436"/>
    </source>
</evidence>
<dbReference type="GO" id="GO:0015740">
    <property type="term" value="P:C4-dicarboxylate transport"/>
    <property type="evidence" value="ECO:0007669"/>
    <property type="project" value="TreeGrafter"/>
</dbReference>
<evidence type="ECO:0000313" key="11">
    <source>
        <dbReference type="EMBL" id="QDY70659.1"/>
    </source>
</evidence>
<feature type="transmembrane region" description="Helical" evidence="9">
    <location>
        <begin position="129"/>
        <end position="150"/>
    </location>
</feature>
<comment type="function">
    <text evidence="9">Part of the tripartite ATP-independent periplasmic (TRAP) transport system.</text>
</comment>
<dbReference type="InterPro" id="IPR007387">
    <property type="entry name" value="TRAP_DctQ"/>
</dbReference>
<feature type="transmembrane region" description="Helical" evidence="9">
    <location>
        <begin position="12"/>
        <end position="36"/>
    </location>
</feature>
<comment type="similarity">
    <text evidence="8 9">Belongs to the TRAP transporter small permease family.</text>
</comment>
<comment type="subcellular location">
    <subcellularLocation>
        <location evidence="1 9">Cell inner membrane</location>
        <topology evidence="1 9">Multi-pass membrane protein</topology>
    </subcellularLocation>
</comment>
<evidence type="ECO:0000256" key="2">
    <source>
        <dbReference type="ARBA" id="ARBA00022448"/>
    </source>
</evidence>
<keyword evidence="12" id="KW-1185">Reference proteome</keyword>
<dbReference type="Pfam" id="PF04290">
    <property type="entry name" value="DctQ"/>
    <property type="match status" value="1"/>
</dbReference>
<organism evidence="11 12">
    <name type="scientific">Qingshengfaniella alkalisoli</name>
    <dbReference type="NCBI Taxonomy" id="2599296"/>
    <lineage>
        <taxon>Bacteria</taxon>
        <taxon>Pseudomonadati</taxon>
        <taxon>Pseudomonadota</taxon>
        <taxon>Alphaproteobacteria</taxon>
        <taxon>Rhodobacterales</taxon>
        <taxon>Paracoccaceae</taxon>
        <taxon>Qingshengfaniella</taxon>
    </lineage>
</organism>
<keyword evidence="4 9" id="KW-0997">Cell inner membrane</keyword>
<dbReference type="GO" id="GO:0022857">
    <property type="term" value="F:transmembrane transporter activity"/>
    <property type="evidence" value="ECO:0007669"/>
    <property type="project" value="UniProtKB-UniRule"/>
</dbReference>
<feature type="transmembrane region" description="Helical" evidence="9">
    <location>
        <begin position="48"/>
        <end position="66"/>
    </location>
</feature>
<dbReference type="AlphaFoldDB" id="A0A5B8I9N6"/>
<evidence type="ECO:0000256" key="7">
    <source>
        <dbReference type="ARBA" id="ARBA00023136"/>
    </source>
</evidence>
<dbReference type="InterPro" id="IPR055348">
    <property type="entry name" value="DctQ"/>
</dbReference>
<dbReference type="OrthoDB" id="5878939at2"/>
<dbReference type="KEGG" id="lit:FPZ52_13330"/>
<dbReference type="PANTHER" id="PTHR35011:SF2">
    <property type="entry name" value="2,3-DIKETO-L-GULONATE TRAP TRANSPORTER SMALL PERMEASE PROTEIN YIAM"/>
    <property type="match status" value="1"/>
</dbReference>
<evidence type="ECO:0000259" key="10">
    <source>
        <dbReference type="Pfam" id="PF04290"/>
    </source>
</evidence>
<dbReference type="RefSeq" id="WP_146366075.1">
    <property type="nucleotide sequence ID" value="NZ_CP042262.1"/>
</dbReference>